<dbReference type="InterPro" id="IPR017927">
    <property type="entry name" value="FAD-bd_FR_type"/>
</dbReference>
<feature type="domain" description="FAD-binding FR-type" evidence="3">
    <location>
        <begin position="5"/>
        <end position="107"/>
    </location>
</feature>
<dbReference type="SUPFAM" id="SSF52343">
    <property type="entry name" value="Ferredoxin reductase-like, C-terminal NADP-linked domain"/>
    <property type="match status" value="1"/>
</dbReference>
<dbReference type="InterPro" id="IPR001041">
    <property type="entry name" value="2Fe-2S_ferredoxin-type"/>
</dbReference>
<dbReference type="OrthoDB" id="9796486at2"/>
<dbReference type="Gene3D" id="3.40.50.80">
    <property type="entry name" value="Nucleotide-binding domain of ferredoxin-NADP reductase (FNR) module"/>
    <property type="match status" value="1"/>
</dbReference>
<dbReference type="InterPro" id="IPR039261">
    <property type="entry name" value="FNR_nucleotide-bd"/>
</dbReference>
<dbReference type="PROSITE" id="PS00197">
    <property type="entry name" value="2FE2S_FER_1"/>
    <property type="match status" value="1"/>
</dbReference>
<evidence type="ECO:0000313" key="4">
    <source>
        <dbReference type="EMBL" id="PTW63462.1"/>
    </source>
</evidence>
<dbReference type="PANTHER" id="PTHR47354:SF2">
    <property type="entry name" value="BLR2392 PROTEIN"/>
    <property type="match status" value="1"/>
</dbReference>
<dbReference type="CDD" id="cd06185">
    <property type="entry name" value="PDR_like"/>
    <property type="match status" value="1"/>
</dbReference>
<dbReference type="PROSITE" id="PS51085">
    <property type="entry name" value="2FE2S_FER_2"/>
    <property type="match status" value="1"/>
</dbReference>
<dbReference type="InterPro" id="IPR001709">
    <property type="entry name" value="Flavoprot_Pyr_Nucl_cyt_Rdtase"/>
</dbReference>
<feature type="domain" description="2Fe-2S ferredoxin-type" evidence="2">
    <location>
        <begin position="230"/>
        <end position="323"/>
    </location>
</feature>
<name>A0A2T5VI79_9HYPH</name>
<protein>
    <submittedName>
        <fullName evidence="4">Vanillate demethylase subunit B</fullName>
    </submittedName>
</protein>
<dbReference type="Proteomes" id="UP000244081">
    <property type="component" value="Unassembled WGS sequence"/>
</dbReference>
<dbReference type="GO" id="GO:0016491">
    <property type="term" value="F:oxidoreductase activity"/>
    <property type="evidence" value="ECO:0007669"/>
    <property type="project" value="InterPro"/>
</dbReference>
<comment type="cofactor">
    <cofactor evidence="1">
        <name>[2Fe-2S] cluster</name>
        <dbReference type="ChEBI" id="CHEBI:190135"/>
    </cofactor>
</comment>
<comment type="caution">
    <text evidence="4">The sequence shown here is derived from an EMBL/GenBank/DDBJ whole genome shotgun (WGS) entry which is preliminary data.</text>
</comment>
<dbReference type="InterPro" id="IPR006058">
    <property type="entry name" value="2Fe2S_fd_BS"/>
</dbReference>
<dbReference type="PROSITE" id="PS51384">
    <property type="entry name" value="FAD_FR"/>
    <property type="match status" value="1"/>
</dbReference>
<accession>A0A2T5VI79</accession>
<evidence type="ECO:0000256" key="1">
    <source>
        <dbReference type="ARBA" id="ARBA00034078"/>
    </source>
</evidence>
<dbReference type="InterPro" id="IPR050415">
    <property type="entry name" value="MRET"/>
</dbReference>
<keyword evidence="4" id="KW-0489">Methyltransferase</keyword>
<sequence length="331" mass="36494">MRFQLHWEDAVVTRVRDITPTVREFLIAPASGKAQSYAPGSHINVSVLIAGQPDTRSYSLVGTPEPGRYRIAVRRQPESRGGSRYMWSLAEGARITVSNPHNLFALDYDRPQYLLIAGGIGITPLHFMAQTLKRRGADFRLVHAARSRTDLAFADELRETLGEHLEVRTDDDMPLDLAEEIGRLSRDGDLYLCGPMGMLEAARKIWARTGRPAASLRTETFGSSGHAAPQEFTVRIPNLGVEVRVPENRSMLEALEAAGIDMVSDCRRGECGVCKVKVLASDGVIDHRDVFFSAEEQADGEHMCPCVSRVAGGSVTVDTWYRPDEVSEAAE</sequence>
<dbReference type="SUPFAM" id="SSF63380">
    <property type="entry name" value="Riboflavin synthase domain-like"/>
    <property type="match status" value="1"/>
</dbReference>
<dbReference type="InterPro" id="IPR036010">
    <property type="entry name" value="2Fe-2S_ferredoxin-like_sf"/>
</dbReference>
<dbReference type="CDD" id="cd00207">
    <property type="entry name" value="fer2"/>
    <property type="match status" value="1"/>
</dbReference>
<dbReference type="GO" id="GO:0008168">
    <property type="term" value="F:methyltransferase activity"/>
    <property type="evidence" value="ECO:0007669"/>
    <property type="project" value="UniProtKB-KW"/>
</dbReference>
<dbReference type="InterPro" id="IPR012675">
    <property type="entry name" value="Beta-grasp_dom_sf"/>
</dbReference>
<organism evidence="4 5">
    <name type="scientific">Breoghania corrubedonensis</name>
    <dbReference type="NCBI Taxonomy" id="665038"/>
    <lineage>
        <taxon>Bacteria</taxon>
        <taxon>Pseudomonadati</taxon>
        <taxon>Pseudomonadota</taxon>
        <taxon>Alphaproteobacteria</taxon>
        <taxon>Hyphomicrobiales</taxon>
        <taxon>Stappiaceae</taxon>
        <taxon>Breoghania</taxon>
    </lineage>
</organism>
<dbReference type="SUPFAM" id="SSF54292">
    <property type="entry name" value="2Fe-2S ferredoxin-like"/>
    <property type="match status" value="1"/>
</dbReference>
<evidence type="ECO:0000313" key="5">
    <source>
        <dbReference type="Proteomes" id="UP000244081"/>
    </source>
</evidence>
<gene>
    <name evidence="4" type="ORF">C8N35_1011516</name>
</gene>
<dbReference type="RefSeq" id="WP_107988888.1">
    <property type="nucleotide sequence ID" value="NZ_QAYG01000001.1"/>
</dbReference>
<dbReference type="PRINTS" id="PR00409">
    <property type="entry name" value="PHDIOXRDTASE"/>
</dbReference>
<dbReference type="Gene3D" id="2.40.30.10">
    <property type="entry name" value="Translation factors"/>
    <property type="match status" value="1"/>
</dbReference>
<dbReference type="EMBL" id="QAYG01000001">
    <property type="protein sequence ID" value="PTW63462.1"/>
    <property type="molecule type" value="Genomic_DNA"/>
</dbReference>
<dbReference type="InterPro" id="IPR017938">
    <property type="entry name" value="Riboflavin_synthase-like_b-brl"/>
</dbReference>
<dbReference type="AlphaFoldDB" id="A0A2T5VI79"/>
<dbReference type="GO" id="GO:0032259">
    <property type="term" value="P:methylation"/>
    <property type="evidence" value="ECO:0007669"/>
    <property type="project" value="UniProtKB-KW"/>
</dbReference>
<dbReference type="Pfam" id="PF00175">
    <property type="entry name" value="NAD_binding_1"/>
    <property type="match status" value="1"/>
</dbReference>
<dbReference type="PRINTS" id="PR00371">
    <property type="entry name" value="FPNCR"/>
</dbReference>
<proteinExistence type="predicted"/>
<dbReference type="GO" id="GO:0051537">
    <property type="term" value="F:2 iron, 2 sulfur cluster binding"/>
    <property type="evidence" value="ECO:0007669"/>
    <property type="project" value="InterPro"/>
</dbReference>
<dbReference type="Pfam" id="PF00111">
    <property type="entry name" value="Fer2"/>
    <property type="match status" value="1"/>
</dbReference>
<dbReference type="PANTHER" id="PTHR47354">
    <property type="entry name" value="NADH OXIDOREDUCTASE HCR"/>
    <property type="match status" value="1"/>
</dbReference>
<evidence type="ECO:0000259" key="2">
    <source>
        <dbReference type="PROSITE" id="PS51085"/>
    </source>
</evidence>
<reference evidence="4 5" key="1">
    <citation type="submission" date="2018-04" db="EMBL/GenBank/DDBJ databases">
        <title>Genomic Encyclopedia of Archaeal and Bacterial Type Strains, Phase II (KMG-II): from individual species to whole genera.</title>
        <authorList>
            <person name="Goeker M."/>
        </authorList>
    </citation>
    <scope>NUCLEOTIDE SEQUENCE [LARGE SCALE GENOMIC DNA]</scope>
    <source>
        <strain evidence="4 5">DSM 23382</strain>
    </source>
</reference>
<evidence type="ECO:0000259" key="3">
    <source>
        <dbReference type="PROSITE" id="PS51384"/>
    </source>
</evidence>
<keyword evidence="5" id="KW-1185">Reference proteome</keyword>
<keyword evidence="4" id="KW-0808">Transferase</keyword>
<dbReference type="InterPro" id="IPR001433">
    <property type="entry name" value="OxRdtase_FAD/NAD-bd"/>
</dbReference>
<dbReference type="Gene3D" id="3.10.20.30">
    <property type="match status" value="1"/>
</dbReference>